<evidence type="ECO:0000313" key="2">
    <source>
        <dbReference type="Proteomes" id="UP000053660"/>
    </source>
</evidence>
<dbReference type="AlphaFoldDB" id="A0A0B1T179"/>
<proteinExistence type="predicted"/>
<dbReference type="Proteomes" id="UP000053660">
    <property type="component" value="Unassembled WGS sequence"/>
</dbReference>
<dbReference type="EMBL" id="KN552186">
    <property type="protein sequence ID" value="KHJ91303.1"/>
    <property type="molecule type" value="Genomic_DNA"/>
</dbReference>
<evidence type="ECO:0000313" key="1">
    <source>
        <dbReference type="EMBL" id="KHJ91303.1"/>
    </source>
</evidence>
<gene>
    <name evidence="1" type="ORF">OESDEN_08835</name>
</gene>
<sequence>MIPTESRQSTQRSFCCSSFSKKGVVFAPKTPRDATNGNATKKSLYTWSRKANMGRLNFLKRFKVVKRCDSV</sequence>
<keyword evidence="2" id="KW-1185">Reference proteome</keyword>
<protein>
    <submittedName>
        <fullName evidence="1">Uncharacterized protein</fullName>
    </submittedName>
</protein>
<reference evidence="1 2" key="1">
    <citation type="submission" date="2014-03" db="EMBL/GenBank/DDBJ databases">
        <title>Draft genome of the hookworm Oesophagostomum dentatum.</title>
        <authorList>
            <person name="Mitreva M."/>
        </authorList>
    </citation>
    <scope>NUCLEOTIDE SEQUENCE [LARGE SCALE GENOMIC DNA]</scope>
    <source>
        <strain evidence="1 2">OD-Hann</strain>
    </source>
</reference>
<name>A0A0B1T179_OESDE</name>
<organism evidence="1 2">
    <name type="scientific">Oesophagostomum dentatum</name>
    <name type="common">Nodular worm</name>
    <dbReference type="NCBI Taxonomy" id="61180"/>
    <lineage>
        <taxon>Eukaryota</taxon>
        <taxon>Metazoa</taxon>
        <taxon>Ecdysozoa</taxon>
        <taxon>Nematoda</taxon>
        <taxon>Chromadorea</taxon>
        <taxon>Rhabditida</taxon>
        <taxon>Rhabditina</taxon>
        <taxon>Rhabditomorpha</taxon>
        <taxon>Strongyloidea</taxon>
        <taxon>Strongylidae</taxon>
        <taxon>Oesophagostomum</taxon>
    </lineage>
</organism>
<accession>A0A0B1T179</accession>